<dbReference type="InterPro" id="IPR036366">
    <property type="entry name" value="PGBDSf"/>
</dbReference>
<dbReference type="RefSeq" id="WP_207162539.1">
    <property type="nucleotide sequence ID" value="NZ_CP071382.1"/>
</dbReference>
<accession>A0ABX7Q0Y6</accession>
<dbReference type="InterPro" id="IPR027417">
    <property type="entry name" value="P-loop_NTPase"/>
</dbReference>
<dbReference type="SMART" id="SM00382">
    <property type="entry name" value="AAA"/>
    <property type="match status" value="1"/>
</dbReference>
<dbReference type="Gene3D" id="1.10.101.10">
    <property type="entry name" value="PGBD-like superfamily/PGBD"/>
    <property type="match status" value="1"/>
</dbReference>
<dbReference type="SUPFAM" id="SSF52540">
    <property type="entry name" value="P-loop containing nucleoside triphosphate hydrolases"/>
    <property type="match status" value="1"/>
</dbReference>
<dbReference type="InterPro" id="IPR049945">
    <property type="entry name" value="AAA_22"/>
</dbReference>
<dbReference type="SUPFAM" id="SSF47090">
    <property type="entry name" value="PGBD-like"/>
    <property type="match status" value="1"/>
</dbReference>
<dbReference type="CDD" id="cd02259">
    <property type="entry name" value="Peptidase_C39_like"/>
    <property type="match status" value="1"/>
</dbReference>
<dbReference type="InterPro" id="IPR003593">
    <property type="entry name" value="AAA+_ATPase"/>
</dbReference>
<dbReference type="InterPro" id="IPR005074">
    <property type="entry name" value="Peptidase_C39"/>
</dbReference>
<evidence type="ECO:0000313" key="3">
    <source>
        <dbReference type="EMBL" id="QSV44725.1"/>
    </source>
</evidence>
<protein>
    <submittedName>
        <fullName evidence="3">AAA family ATPase</fullName>
    </submittedName>
</protein>
<gene>
    <name evidence="3" type="ORF">JZM60_11175</name>
</gene>
<evidence type="ECO:0000259" key="2">
    <source>
        <dbReference type="PROSITE" id="PS50990"/>
    </source>
</evidence>
<dbReference type="InterPro" id="IPR002477">
    <property type="entry name" value="Peptidoglycan-bd-like"/>
</dbReference>
<dbReference type="InterPro" id="IPR052026">
    <property type="entry name" value="ExeA_AAA_ATPase_DNA-bind"/>
</dbReference>
<name>A0ABX7Q0Y6_9BACT</name>
<feature type="compositionally biased region" description="Polar residues" evidence="1">
    <location>
        <begin position="535"/>
        <end position="550"/>
    </location>
</feature>
<dbReference type="InterPro" id="IPR036365">
    <property type="entry name" value="PGBD-like_sf"/>
</dbReference>
<dbReference type="PROSITE" id="PS50990">
    <property type="entry name" value="PEPTIDASE_C39"/>
    <property type="match status" value="1"/>
</dbReference>
<dbReference type="EMBL" id="CP071382">
    <property type="protein sequence ID" value="QSV44725.1"/>
    <property type="molecule type" value="Genomic_DNA"/>
</dbReference>
<dbReference type="PANTHER" id="PTHR35894">
    <property type="entry name" value="GENERAL SECRETION PATHWAY PROTEIN A-RELATED"/>
    <property type="match status" value="1"/>
</dbReference>
<evidence type="ECO:0000313" key="4">
    <source>
        <dbReference type="Proteomes" id="UP000663651"/>
    </source>
</evidence>
<dbReference type="Pfam" id="PF01471">
    <property type="entry name" value="PG_binding_1"/>
    <property type="match status" value="1"/>
</dbReference>
<dbReference type="Gene3D" id="3.40.50.300">
    <property type="entry name" value="P-loop containing nucleotide triphosphate hydrolases"/>
    <property type="match status" value="1"/>
</dbReference>
<organism evidence="3 4">
    <name type="scientific">Geobacter benzoatilyticus</name>
    <dbReference type="NCBI Taxonomy" id="2815309"/>
    <lineage>
        <taxon>Bacteria</taxon>
        <taxon>Pseudomonadati</taxon>
        <taxon>Thermodesulfobacteriota</taxon>
        <taxon>Desulfuromonadia</taxon>
        <taxon>Geobacterales</taxon>
        <taxon>Geobacteraceae</taxon>
        <taxon>Geobacter</taxon>
    </lineage>
</organism>
<reference evidence="3 4" key="1">
    <citation type="submission" date="2021-03" db="EMBL/GenBank/DDBJ databases">
        <title>Geobacter metallireducens gen. nov. sp. nov., a microorganism capable of coupling the complete oxidation of organic compounds to the reduction of iron and other metals.</title>
        <authorList>
            <person name="Li Y."/>
        </authorList>
    </citation>
    <scope>NUCLEOTIDE SEQUENCE [LARGE SCALE GENOMIC DNA]</scope>
    <source>
        <strain evidence="3 4">Jerry-YX</strain>
    </source>
</reference>
<dbReference type="CDD" id="cd00009">
    <property type="entry name" value="AAA"/>
    <property type="match status" value="1"/>
</dbReference>
<dbReference type="PANTHER" id="PTHR35894:SF1">
    <property type="entry name" value="PHOSPHORIBULOKINASE _ URIDINE KINASE FAMILY"/>
    <property type="match status" value="1"/>
</dbReference>
<dbReference type="Gene3D" id="3.90.70.10">
    <property type="entry name" value="Cysteine proteinases"/>
    <property type="match status" value="1"/>
</dbReference>
<evidence type="ECO:0000256" key="1">
    <source>
        <dbReference type="SAM" id="MobiDB-lite"/>
    </source>
</evidence>
<dbReference type="Pfam" id="PF13401">
    <property type="entry name" value="AAA_22"/>
    <property type="match status" value="1"/>
</dbReference>
<feature type="region of interest" description="Disordered" evidence="1">
    <location>
        <begin position="532"/>
        <end position="562"/>
    </location>
</feature>
<proteinExistence type="predicted"/>
<keyword evidence="4" id="KW-1185">Reference proteome</keyword>
<feature type="region of interest" description="Disordered" evidence="1">
    <location>
        <begin position="303"/>
        <end position="324"/>
    </location>
</feature>
<feature type="domain" description="Peptidase C39" evidence="2">
    <location>
        <begin position="323"/>
        <end position="448"/>
    </location>
</feature>
<sequence>MYCDHFGFSEQPFALTPNPAFLFLSSRHQEAFAHLLYGIDNHAGFIELSGEVGTGKTTVIRTFLNQLDPETHRTALIFNPTMSALGLLQGINREYGLDGTSTEKSELLEALNRFLLDENRAGRTVVLVIDEAQNLSPDVLEQIRLISNLETERDKLIQIVLVGQPELRTLLSRQELRQLNQRITVRYHLEPMGFEDTQNYIRHRIRVAASGREPVTFSTGAVKKIFAFSGGLPRLINGACDRALLIAYTTETHDVSPAMAASAIADVTEAPRRPAIPRPVAAAAAILLVAALGAGTYALTRKGDASPDAAPPPLSEPAATGTQPLNTAEALSGLTAIPERDNLMAAVNAIFRSWQVPPMAPASAAADLRAIARERGLTVTSLSTDLDDLVRLDTPALLHITLPGGGKRIVALTAGQKGQFIIEPAIAGRTALSRNELAALWSGRASIVWKNFHGIPPRMKPGSSGDGAGQLQGLLKGAGYYGGAISARYDSATMEAIRAFQKAERLNIDGRAGEKTLLMLYRRAGGFFPAGLAQKGNTGETGDKNLSGTEAAQVPMNEEHNR</sequence>
<dbReference type="Proteomes" id="UP000663651">
    <property type="component" value="Chromosome"/>
</dbReference>